<keyword evidence="4" id="KW-0804">Transcription</keyword>
<dbReference type="InterPro" id="IPR000943">
    <property type="entry name" value="RNA_pol_sigma70"/>
</dbReference>
<reference evidence="6 7" key="1">
    <citation type="submission" date="2018-06" db="EMBL/GenBank/DDBJ databases">
        <authorList>
            <consortium name="Pathogen Informatics"/>
            <person name="Doyle S."/>
        </authorList>
    </citation>
    <scope>NUCLEOTIDE SEQUENCE [LARGE SCALE GENOMIC DNA]</scope>
    <source>
        <strain evidence="6 7">NCTC13156</strain>
    </source>
</reference>
<dbReference type="Pfam" id="PF04542">
    <property type="entry name" value="Sigma70_r2"/>
    <property type="match status" value="1"/>
</dbReference>
<dbReference type="GO" id="GO:0016987">
    <property type="term" value="F:sigma factor activity"/>
    <property type="evidence" value="ECO:0007669"/>
    <property type="project" value="UniProtKB-KW"/>
</dbReference>
<dbReference type="NCBIfam" id="NF005413">
    <property type="entry name" value="PRK06986.1"/>
    <property type="match status" value="1"/>
</dbReference>
<dbReference type="RefSeq" id="WP_419761128.1">
    <property type="nucleotide sequence ID" value="NZ_JNOC01000051.1"/>
</dbReference>
<evidence type="ECO:0000256" key="2">
    <source>
        <dbReference type="ARBA" id="ARBA00023082"/>
    </source>
</evidence>
<keyword evidence="1" id="KW-0805">Transcription regulation</keyword>
<evidence type="ECO:0000313" key="6">
    <source>
        <dbReference type="EMBL" id="STQ88247.1"/>
    </source>
</evidence>
<dbReference type="NCBIfam" id="TIGR02937">
    <property type="entry name" value="sigma70-ECF"/>
    <property type="match status" value="1"/>
</dbReference>
<keyword evidence="2" id="KW-0731">Sigma factor</keyword>
<keyword evidence="3" id="KW-0238">DNA-binding</keyword>
<dbReference type="InterPro" id="IPR013324">
    <property type="entry name" value="RNA_pol_sigma_r3/r4-like"/>
</dbReference>
<dbReference type="GO" id="GO:0003677">
    <property type="term" value="F:DNA binding"/>
    <property type="evidence" value="ECO:0007669"/>
    <property type="project" value="UniProtKB-KW"/>
</dbReference>
<accession>A0A377Q0G0</accession>
<dbReference type="InterPro" id="IPR012845">
    <property type="entry name" value="RNA_pol_sigma_FliA_WhiG"/>
</dbReference>
<dbReference type="Proteomes" id="UP000255269">
    <property type="component" value="Unassembled WGS sequence"/>
</dbReference>
<dbReference type="PANTHER" id="PTHR30385:SF7">
    <property type="entry name" value="RNA POLYMERASE SIGMA FACTOR FLIA"/>
    <property type="match status" value="1"/>
</dbReference>
<gene>
    <name evidence="6" type="primary">fliA</name>
    <name evidence="6" type="ORF">NCTC13156_01084</name>
</gene>
<name>A0A377Q0G0_9HELI</name>
<dbReference type="InterPro" id="IPR007627">
    <property type="entry name" value="RNA_pol_sigma70_r2"/>
</dbReference>
<dbReference type="GO" id="GO:0006352">
    <property type="term" value="P:DNA-templated transcription initiation"/>
    <property type="evidence" value="ECO:0007669"/>
    <property type="project" value="InterPro"/>
</dbReference>
<dbReference type="Gene3D" id="1.10.1740.10">
    <property type="match status" value="1"/>
</dbReference>
<dbReference type="Gene3D" id="1.20.140.160">
    <property type="match status" value="1"/>
</dbReference>
<dbReference type="InterPro" id="IPR014284">
    <property type="entry name" value="RNA_pol_sigma-70_dom"/>
</dbReference>
<dbReference type="InterPro" id="IPR007630">
    <property type="entry name" value="RNA_pol_sigma70_r4"/>
</dbReference>
<dbReference type="SUPFAM" id="SSF88946">
    <property type="entry name" value="Sigma2 domain of RNA polymerase sigma factors"/>
    <property type="match status" value="1"/>
</dbReference>
<proteinExistence type="predicted"/>
<keyword evidence="6" id="KW-0969">Cilium</keyword>
<keyword evidence="6" id="KW-0282">Flagellum</keyword>
<evidence type="ECO:0000256" key="3">
    <source>
        <dbReference type="ARBA" id="ARBA00023125"/>
    </source>
</evidence>
<dbReference type="EMBL" id="UGJF01000001">
    <property type="protein sequence ID" value="STQ88247.1"/>
    <property type="molecule type" value="Genomic_DNA"/>
</dbReference>
<dbReference type="InterPro" id="IPR013325">
    <property type="entry name" value="RNA_pol_sigma_r2"/>
</dbReference>
<sequence length="248" mass="28782">MPPLKPNTIKNEKMLKTSKGYQNIIKQNQDNLALDYLPALKALAARLKERLPANVEFADLVSIGTEELIKLARKYDSTLNDSFWGYAKSRVHGAMLDYLRGLDCMSRYSRTLTKNIDREISKYYNEHQEEPDNAYLSQVLNEDIEKIKDARNASEIYGILPLDEELSASQDDKTYNKVEKEELIEIIQKILETSPQNEQLVIQLYYYEELNFKEIGEILEITESRVSQIHKAVIRKIKKYLEERGVDG</sequence>
<dbReference type="PANTHER" id="PTHR30385">
    <property type="entry name" value="SIGMA FACTOR F FLAGELLAR"/>
    <property type="match status" value="1"/>
</dbReference>
<evidence type="ECO:0000313" key="7">
    <source>
        <dbReference type="Proteomes" id="UP000255269"/>
    </source>
</evidence>
<organism evidence="6 7">
    <name type="scientific">Helicobacter pullorum</name>
    <dbReference type="NCBI Taxonomy" id="35818"/>
    <lineage>
        <taxon>Bacteria</taxon>
        <taxon>Pseudomonadati</taxon>
        <taxon>Campylobacterota</taxon>
        <taxon>Epsilonproteobacteria</taxon>
        <taxon>Campylobacterales</taxon>
        <taxon>Helicobacteraceae</taxon>
        <taxon>Helicobacter</taxon>
    </lineage>
</organism>
<dbReference type="AlphaFoldDB" id="A0A377Q0G0"/>
<evidence type="ECO:0000256" key="4">
    <source>
        <dbReference type="ARBA" id="ARBA00023163"/>
    </source>
</evidence>
<protein>
    <submittedName>
        <fullName evidence="6">Flagellar biosynthesis sigma factor</fullName>
    </submittedName>
</protein>
<dbReference type="NCBIfam" id="TIGR02479">
    <property type="entry name" value="FliA_WhiG"/>
    <property type="match status" value="1"/>
</dbReference>
<evidence type="ECO:0000256" key="1">
    <source>
        <dbReference type="ARBA" id="ARBA00023015"/>
    </source>
</evidence>
<dbReference type="PROSITE" id="PS00716">
    <property type="entry name" value="SIGMA70_2"/>
    <property type="match status" value="1"/>
</dbReference>
<dbReference type="Pfam" id="PF04545">
    <property type="entry name" value="Sigma70_r4"/>
    <property type="match status" value="1"/>
</dbReference>
<dbReference type="SUPFAM" id="SSF88659">
    <property type="entry name" value="Sigma3 and sigma4 domains of RNA polymerase sigma factors"/>
    <property type="match status" value="2"/>
</dbReference>
<feature type="domain" description="RNA polymerase sigma-70" evidence="5">
    <location>
        <begin position="211"/>
        <end position="237"/>
    </location>
</feature>
<dbReference type="GO" id="GO:0003899">
    <property type="term" value="F:DNA-directed RNA polymerase activity"/>
    <property type="evidence" value="ECO:0007669"/>
    <property type="project" value="InterPro"/>
</dbReference>
<dbReference type="CDD" id="cd06171">
    <property type="entry name" value="Sigma70_r4"/>
    <property type="match status" value="1"/>
</dbReference>
<evidence type="ECO:0000259" key="5">
    <source>
        <dbReference type="PROSITE" id="PS00716"/>
    </source>
</evidence>
<keyword evidence="6" id="KW-0966">Cell projection</keyword>